<evidence type="ECO:0000313" key="2">
    <source>
        <dbReference type="EMBL" id="CDO73768.1"/>
    </source>
</evidence>
<feature type="compositionally biased region" description="Acidic residues" evidence="1">
    <location>
        <begin position="205"/>
        <end position="217"/>
    </location>
</feature>
<keyword evidence="3" id="KW-1185">Reference proteome</keyword>
<dbReference type="Proteomes" id="UP000029665">
    <property type="component" value="Unassembled WGS sequence"/>
</dbReference>
<organism evidence="2 3">
    <name type="scientific">Pycnoporus cinnabarinus</name>
    <name type="common">Cinnabar-red polypore</name>
    <name type="synonym">Trametes cinnabarina</name>
    <dbReference type="NCBI Taxonomy" id="5643"/>
    <lineage>
        <taxon>Eukaryota</taxon>
        <taxon>Fungi</taxon>
        <taxon>Dikarya</taxon>
        <taxon>Basidiomycota</taxon>
        <taxon>Agaricomycotina</taxon>
        <taxon>Agaricomycetes</taxon>
        <taxon>Polyporales</taxon>
        <taxon>Polyporaceae</taxon>
        <taxon>Trametes</taxon>
    </lineage>
</organism>
<sequence>MPSQRAMPQPTWVVDFQTTCVKWLKTKSAGLNWSLSRPWDAELEDVEAGANDELAVIVGTTTDVDSEAVAAAVDSELTVLDGTKVGFALEADLEEVAGKTGVAPERLLLEEIDADIGAVDVGATDNTPELIAERTPLAFEGTESDDDRKTGGEEVSEAEEDAPCLLDEAPDNSMEVDTATSDADDVGTDLKDDVGTDLKDSSTDAIEDGSAGDDDVGSAEVVSKIADSDHADQYVSPSQA</sequence>
<feature type="region of interest" description="Disordered" evidence="1">
    <location>
        <begin position="127"/>
        <end position="240"/>
    </location>
</feature>
<gene>
    <name evidence="2" type="ORF">BN946_scf185015.g96</name>
</gene>
<comment type="caution">
    <text evidence="2">The sequence shown here is derived from an EMBL/GenBank/DDBJ whole genome shotgun (WGS) entry which is preliminary data.</text>
</comment>
<feature type="compositionally biased region" description="Basic and acidic residues" evidence="1">
    <location>
        <begin position="188"/>
        <end position="202"/>
    </location>
</feature>
<dbReference type="HOGENOM" id="CLU_1156891_0_0_1"/>
<name>A0A060SMX1_PYCCI</name>
<reference evidence="2" key="1">
    <citation type="submission" date="2014-01" db="EMBL/GenBank/DDBJ databases">
        <title>The genome of the white-rot fungus Pycnoporus cinnabarinus: a basidiomycete model with a versatile arsenal for lignocellulosic biomass breakdown.</title>
        <authorList>
            <person name="Levasseur A."/>
            <person name="Lomascolo A."/>
            <person name="Ruiz-Duenas F.J."/>
            <person name="Uzan E."/>
            <person name="Piumi F."/>
            <person name="Kues U."/>
            <person name="Ram A.F.J."/>
            <person name="Murat C."/>
            <person name="Haon M."/>
            <person name="Benoit I."/>
            <person name="Arfi Y."/>
            <person name="Chevret D."/>
            <person name="Drula E."/>
            <person name="Kwon M.J."/>
            <person name="Gouret P."/>
            <person name="Lesage-Meessen L."/>
            <person name="Lombard V."/>
            <person name="Mariette J."/>
            <person name="Noirot C."/>
            <person name="Park J."/>
            <person name="Patyshakuliyeva A."/>
            <person name="Wieneger R.A.B."/>
            <person name="Wosten H.A.B."/>
            <person name="Martin F."/>
            <person name="Coutinho P.M."/>
            <person name="de Vries R."/>
            <person name="Martinez A.T."/>
            <person name="Klopp C."/>
            <person name="Pontarotti P."/>
            <person name="Henrissat B."/>
            <person name="Record E."/>
        </authorList>
    </citation>
    <scope>NUCLEOTIDE SEQUENCE [LARGE SCALE GENOMIC DNA]</scope>
    <source>
        <strain evidence="2">BRFM137</strain>
    </source>
</reference>
<dbReference type="AlphaFoldDB" id="A0A060SMX1"/>
<accession>A0A060SMX1</accession>
<dbReference type="EMBL" id="CCBP010000123">
    <property type="protein sequence ID" value="CDO73768.1"/>
    <property type="molecule type" value="Genomic_DNA"/>
</dbReference>
<protein>
    <submittedName>
        <fullName evidence="2">Uncharacterized protein</fullName>
    </submittedName>
</protein>
<evidence type="ECO:0000256" key="1">
    <source>
        <dbReference type="SAM" id="MobiDB-lite"/>
    </source>
</evidence>
<proteinExistence type="predicted"/>
<evidence type="ECO:0000313" key="3">
    <source>
        <dbReference type="Proteomes" id="UP000029665"/>
    </source>
</evidence>